<organism evidence="1 2">
    <name type="scientific">Ancylostoma ceylanicum</name>
    <dbReference type="NCBI Taxonomy" id="53326"/>
    <lineage>
        <taxon>Eukaryota</taxon>
        <taxon>Metazoa</taxon>
        <taxon>Ecdysozoa</taxon>
        <taxon>Nematoda</taxon>
        <taxon>Chromadorea</taxon>
        <taxon>Rhabditida</taxon>
        <taxon>Rhabditina</taxon>
        <taxon>Rhabditomorpha</taxon>
        <taxon>Strongyloidea</taxon>
        <taxon>Ancylostomatidae</taxon>
        <taxon>Ancylostomatinae</taxon>
        <taxon>Ancylostoma</taxon>
    </lineage>
</organism>
<proteinExistence type="predicted"/>
<gene>
    <name evidence="1" type="primary">Acey_s0094.g2763</name>
    <name evidence="1" type="ORF">Y032_0094g2763</name>
</gene>
<dbReference type="Proteomes" id="UP000024635">
    <property type="component" value="Unassembled WGS sequence"/>
</dbReference>
<protein>
    <submittedName>
        <fullName evidence="1">Uncharacterized protein</fullName>
    </submittedName>
</protein>
<comment type="caution">
    <text evidence="1">The sequence shown here is derived from an EMBL/GenBank/DDBJ whole genome shotgun (WGS) entry which is preliminary data.</text>
</comment>
<keyword evidence="2" id="KW-1185">Reference proteome</keyword>
<evidence type="ECO:0000313" key="2">
    <source>
        <dbReference type="Proteomes" id="UP000024635"/>
    </source>
</evidence>
<name>A0A016TLJ7_9BILA</name>
<evidence type="ECO:0000313" key="1">
    <source>
        <dbReference type="EMBL" id="EYC03448.1"/>
    </source>
</evidence>
<accession>A0A016TLJ7</accession>
<reference evidence="2" key="1">
    <citation type="journal article" date="2015" name="Nat. Genet.">
        <title>The genome and transcriptome of the zoonotic hookworm Ancylostoma ceylanicum identify infection-specific gene families.</title>
        <authorList>
            <person name="Schwarz E.M."/>
            <person name="Hu Y."/>
            <person name="Antoshechkin I."/>
            <person name="Miller M.M."/>
            <person name="Sternberg P.W."/>
            <person name="Aroian R.V."/>
        </authorList>
    </citation>
    <scope>NUCLEOTIDE SEQUENCE</scope>
    <source>
        <strain evidence="2">HY135</strain>
    </source>
</reference>
<sequence length="81" mass="9706">MNYVRKPATRNEGKPSREWMVYREFLNFSADDIIPFISGDHFLLYGQVAEFLRRELGKLRTEEQEKRRLQVVMFDSFFLAA</sequence>
<dbReference type="AlphaFoldDB" id="A0A016TLJ7"/>
<dbReference type="EMBL" id="JARK01001430">
    <property type="protein sequence ID" value="EYC03448.1"/>
    <property type="molecule type" value="Genomic_DNA"/>
</dbReference>